<dbReference type="InterPro" id="IPR035906">
    <property type="entry name" value="MetI-like_sf"/>
</dbReference>
<evidence type="ECO:0000259" key="8">
    <source>
        <dbReference type="PROSITE" id="PS50928"/>
    </source>
</evidence>
<comment type="similarity">
    <text evidence="7">Belongs to the binding-protein-dependent transport system permease family.</text>
</comment>
<keyword evidence="5 7" id="KW-1133">Transmembrane helix</keyword>
<dbReference type="Pfam" id="PF12911">
    <property type="entry name" value="OppC_N"/>
    <property type="match status" value="1"/>
</dbReference>
<proteinExistence type="inferred from homology"/>
<gene>
    <name evidence="9" type="ORF">GCM10011594_39380</name>
</gene>
<name>A0A917TAT8_9ACTN</name>
<evidence type="ECO:0000256" key="4">
    <source>
        <dbReference type="ARBA" id="ARBA00022692"/>
    </source>
</evidence>
<evidence type="ECO:0000313" key="9">
    <source>
        <dbReference type="EMBL" id="GGM15487.1"/>
    </source>
</evidence>
<feature type="transmembrane region" description="Helical" evidence="7">
    <location>
        <begin position="96"/>
        <end position="119"/>
    </location>
</feature>
<dbReference type="PANTHER" id="PTHR43386">
    <property type="entry name" value="OLIGOPEPTIDE TRANSPORT SYSTEM PERMEASE PROTEIN APPC"/>
    <property type="match status" value="1"/>
</dbReference>
<evidence type="ECO:0000313" key="10">
    <source>
        <dbReference type="Proteomes" id="UP000655208"/>
    </source>
</evidence>
<evidence type="ECO:0000256" key="1">
    <source>
        <dbReference type="ARBA" id="ARBA00004651"/>
    </source>
</evidence>
<protein>
    <submittedName>
        <fullName evidence="9">ABC transporter permease</fullName>
    </submittedName>
</protein>
<reference evidence="9" key="1">
    <citation type="journal article" date="2014" name="Int. J. Syst. Evol. Microbiol.">
        <title>Complete genome sequence of Corynebacterium casei LMG S-19264T (=DSM 44701T), isolated from a smear-ripened cheese.</title>
        <authorList>
            <consortium name="US DOE Joint Genome Institute (JGI-PGF)"/>
            <person name="Walter F."/>
            <person name="Albersmeier A."/>
            <person name="Kalinowski J."/>
            <person name="Ruckert C."/>
        </authorList>
    </citation>
    <scope>NUCLEOTIDE SEQUENCE</scope>
    <source>
        <strain evidence="9">CGMCC 4.7308</strain>
    </source>
</reference>
<dbReference type="CDD" id="cd06261">
    <property type="entry name" value="TM_PBP2"/>
    <property type="match status" value="1"/>
</dbReference>
<dbReference type="InterPro" id="IPR050366">
    <property type="entry name" value="BP-dependent_transpt_permease"/>
</dbReference>
<keyword evidence="3" id="KW-1003">Cell membrane</keyword>
<feature type="domain" description="ABC transmembrane type-1" evidence="8">
    <location>
        <begin position="92"/>
        <end position="281"/>
    </location>
</feature>
<keyword evidence="4 7" id="KW-0812">Transmembrane</keyword>
<dbReference type="Proteomes" id="UP000655208">
    <property type="component" value="Unassembled WGS sequence"/>
</dbReference>
<feature type="transmembrane region" description="Helical" evidence="7">
    <location>
        <begin position="213"/>
        <end position="238"/>
    </location>
</feature>
<evidence type="ECO:0000256" key="6">
    <source>
        <dbReference type="ARBA" id="ARBA00023136"/>
    </source>
</evidence>
<dbReference type="InterPro" id="IPR000515">
    <property type="entry name" value="MetI-like"/>
</dbReference>
<feature type="transmembrane region" description="Helical" evidence="7">
    <location>
        <begin position="258"/>
        <end position="280"/>
    </location>
</feature>
<keyword evidence="6 7" id="KW-0472">Membrane</keyword>
<keyword evidence="10" id="KW-1185">Reference proteome</keyword>
<dbReference type="AlphaFoldDB" id="A0A917TAT8"/>
<evidence type="ECO:0000256" key="2">
    <source>
        <dbReference type="ARBA" id="ARBA00022448"/>
    </source>
</evidence>
<sequence>MAGSADGRPGGLRGPWFARRRPRRGPAGSVLERVAVVVALVMVVLAVVGPWIAPQNPYRVDLGQSLLPPSAAHLFGTDVNGRDVFSRVLTGARETLLATVIVLVVATVLGVLIGTAAALGGRVVDEVLMRICDIGLSLPSIVLALGLAASLGPSLTSAVVAMCLTWWPGYARLVRTVVRQHRDAEYVEAARSIGAGPVRVVVRHLLPTVVPVMLVQVTLDVAAVMLVISGLSFVGVGAQVPAAEWGAMIAAAVDDISTAWWALLFPGLAIAVTAVAFNLAGDWLRVRTDPTVRWSR</sequence>
<evidence type="ECO:0000256" key="5">
    <source>
        <dbReference type="ARBA" id="ARBA00022989"/>
    </source>
</evidence>
<dbReference type="PROSITE" id="PS50928">
    <property type="entry name" value="ABC_TM1"/>
    <property type="match status" value="1"/>
</dbReference>
<evidence type="ECO:0000256" key="7">
    <source>
        <dbReference type="RuleBase" id="RU363032"/>
    </source>
</evidence>
<dbReference type="GO" id="GO:0005886">
    <property type="term" value="C:plasma membrane"/>
    <property type="evidence" value="ECO:0007669"/>
    <property type="project" value="UniProtKB-SubCell"/>
</dbReference>
<accession>A0A917TAT8</accession>
<feature type="transmembrane region" description="Helical" evidence="7">
    <location>
        <begin position="155"/>
        <end position="173"/>
    </location>
</feature>
<feature type="transmembrane region" description="Helical" evidence="7">
    <location>
        <begin position="131"/>
        <end position="149"/>
    </location>
</feature>
<dbReference type="GO" id="GO:0055085">
    <property type="term" value="P:transmembrane transport"/>
    <property type="evidence" value="ECO:0007669"/>
    <property type="project" value="InterPro"/>
</dbReference>
<dbReference type="PANTHER" id="PTHR43386:SF1">
    <property type="entry name" value="D,D-DIPEPTIDE TRANSPORT SYSTEM PERMEASE PROTEIN DDPC-RELATED"/>
    <property type="match status" value="1"/>
</dbReference>
<dbReference type="Gene3D" id="1.10.3720.10">
    <property type="entry name" value="MetI-like"/>
    <property type="match status" value="1"/>
</dbReference>
<comment type="subcellular location">
    <subcellularLocation>
        <location evidence="1 7">Cell membrane</location>
        <topology evidence="1 7">Multi-pass membrane protein</topology>
    </subcellularLocation>
</comment>
<evidence type="ECO:0000256" key="3">
    <source>
        <dbReference type="ARBA" id="ARBA00022475"/>
    </source>
</evidence>
<dbReference type="EMBL" id="BMNA01000014">
    <property type="protein sequence ID" value="GGM15487.1"/>
    <property type="molecule type" value="Genomic_DNA"/>
</dbReference>
<comment type="caution">
    <text evidence="9">The sequence shown here is derived from an EMBL/GenBank/DDBJ whole genome shotgun (WGS) entry which is preliminary data.</text>
</comment>
<organism evidence="9 10">
    <name type="scientific">Nakamurella endophytica</name>
    <dbReference type="NCBI Taxonomy" id="1748367"/>
    <lineage>
        <taxon>Bacteria</taxon>
        <taxon>Bacillati</taxon>
        <taxon>Actinomycetota</taxon>
        <taxon>Actinomycetes</taxon>
        <taxon>Nakamurellales</taxon>
        <taxon>Nakamurellaceae</taxon>
        <taxon>Nakamurella</taxon>
    </lineage>
</organism>
<dbReference type="Pfam" id="PF00528">
    <property type="entry name" value="BPD_transp_1"/>
    <property type="match status" value="1"/>
</dbReference>
<dbReference type="InterPro" id="IPR025966">
    <property type="entry name" value="OppC_N"/>
</dbReference>
<keyword evidence="2 7" id="KW-0813">Transport</keyword>
<reference evidence="9" key="2">
    <citation type="submission" date="2020-09" db="EMBL/GenBank/DDBJ databases">
        <authorList>
            <person name="Sun Q."/>
            <person name="Zhou Y."/>
        </authorList>
    </citation>
    <scope>NUCLEOTIDE SEQUENCE</scope>
    <source>
        <strain evidence="9">CGMCC 4.7308</strain>
    </source>
</reference>
<dbReference type="SUPFAM" id="SSF161098">
    <property type="entry name" value="MetI-like"/>
    <property type="match status" value="1"/>
</dbReference>
<feature type="transmembrane region" description="Helical" evidence="7">
    <location>
        <begin position="30"/>
        <end position="53"/>
    </location>
</feature>